<dbReference type="AlphaFoldDB" id="M4VU30"/>
<dbReference type="Pfam" id="PF00583">
    <property type="entry name" value="Acetyltransf_1"/>
    <property type="match status" value="1"/>
</dbReference>
<protein>
    <recommendedName>
        <fullName evidence="1">N-acetyltransferase domain-containing protein</fullName>
    </recommendedName>
</protein>
<accession>M4VU30</accession>
<reference evidence="2 3" key="1">
    <citation type="journal article" date="2013" name="ISME J.">
        <title>By their genes ye shall know them: genomic signatures of predatory bacteria.</title>
        <authorList>
            <person name="Pasternak Z."/>
            <person name="Pietrokovski S."/>
            <person name="Rotem O."/>
            <person name="Gophna U."/>
            <person name="Lurie-Weinberger M.N."/>
            <person name="Jurkevitch E."/>
        </authorList>
    </citation>
    <scope>NUCLEOTIDE SEQUENCE [LARGE SCALE GENOMIC DNA]</scope>
    <source>
        <strain evidence="2 3">JSS</strain>
    </source>
</reference>
<dbReference type="RefSeq" id="WP_015471214.1">
    <property type="nucleotide sequence ID" value="NC_020813.1"/>
</dbReference>
<proteinExistence type="predicted"/>
<dbReference type="EMBL" id="CP003537">
    <property type="protein sequence ID" value="AGH96724.1"/>
    <property type="molecule type" value="Genomic_DNA"/>
</dbReference>
<name>M4VU30_9BACT</name>
<keyword evidence="3" id="KW-1185">Reference proteome</keyword>
<organism evidence="2 3">
    <name type="scientific">Pseudobdellovibrio exovorus JSS</name>
    <dbReference type="NCBI Taxonomy" id="1184267"/>
    <lineage>
        <taxon>Bacteria</taxon>
        <taxon>Pseudomonadati</taxon>
        <taxon>Bdellovibrionota</taxon>
        <taxon>Bdellovibrionia</taxon>
        <taxon>Bdellovibrionales</taxon>
        <taxon>Pseudobdellovibrionaceae</taxon>
        <taxon>Pseudobdellovibrio</taxon>
    </lineage>
</organism>
<sequence length="205" mass="24013">MSGSKGAIVRILTADEVRLRISEIAALRIKIFQDFPYIYDGSIDYEVKYLGRYLQAPNARFIGAFSEAEDRDENLIGIATCLPLSEEENFVKEPFLNAGFKPEDVFYFGESVLLPQYRGQKVGHRFFDEREKVAREFGSTYTSFCAVHRPENHPLRPQNYRPLDEFWRARGYEKKPELTSTFEWKDVDQDVETGKTMVYWLRRLK</sequence>
<gene>
    <name evidence="2" type="ORF">A11Q_2508</name>
</gene>
<dbReference type="PATRIC" id="fig|1184267.3.peg.2534"/>
<dbReference type="eggNOG" id="COG0454">
    <property type="taxonomic scope" value="Bacteria"/>
</dbReference>
<dbReference type="InterPro" id="IPR000182">
    <property type="entry name" value="GNAT_dom"/>
</dbReference>
<dbReference type="STRING" id="1184267.A11Q_2508"/>
<dbReference type="GO" id="GO:0016747">
    <property type="term" value="F:acyltransferase activity, transferring groups other than amino-acyl groups"/>
    <property type="evidence" value="ECO:0007669"/>
    <property type="project" value="InterPro"/>
</dbReference>
<evidence type="ECO:0000259" key="1">
    <source>
        <dbReference type="PROSITE" id="PS51186"/>
    </source>
</evidence>
<dbReference type="KEGG" id="bex:A11Q_2508"/>
<dbReference type="HOGENOM" id="CLU_120432_0_0_7"/>
<evidence type="ECO:0000313" key="3">
    <source>
        <dbReference type="Proteomes" id="UP000012040"/>
    </source>
</evidence>
<dbReference type="Gene3D" id="3.40.630.30">
    <property type="match status" value="1"/>
</dbReference>
<dbReference type="PROSITE" id="PS51186">
    <property type="entry name" value="GNAT"/>
    <property type="match status" value="1"/>
</dbReference>
<feature type="domain" description="N-acetyltransferase" evidence="1">
    <location>
        <begin position="22"/>
        <end position="198"/>
    </location>
</feature>
<evidence type="ECO:0000313" key="2">
    <source>
        <dbReference type="EMBL" id="AGH96724.1"/>
    </source>
</evidence>
<dbReference type="Proteomes" id="UP000012040">
    <property type="component" value="Chromosome"/>
</dbReference>
<dbReference type="SUPFAM" id="SSF55729">
    <property type="entry name" value="Acyl-CoA N-acyltransferases (Nat)"/>
    <property type="match status" value="1"/>
</dbReference>
<dbReference type="InterPro" id="IPR016181">
    <property type="entry name" value="Acyl_CoA_acyltransferase"/>
</dbReference>